<dbReference type="EMBL" id="QBKQ01000003">
    <property type="protein sequence ID" value="PTX42566.1"/>
    <property type="molecule type" value="Genomic_DNA"/>
</dbReference>
<comment type="caution">
    <text evidence="3">The sequence shown here is derived from an EMBL/GenBank/DDBJ whole genome shotgun (WGS) entry which is preliminary data.</text>
</comment>
<dbReference type="OrthoDB" id="1143459at2"/>
<dbReference type="RefSeq" id="WP_108172848.1">
    <property type="nucleotide sequence ID" value="NZ_QBKQ01000003.1"/>
</dbReference>
<protein>
    <recommendedName>
        <fullName evidence="2">DUF2059 domain-containing protein</fullName>
    </recommendedName>
</protein>
<feature type="chain" id="PRO_5015450167" description="DUF2059 domain-containing protein" evidence="1">
    <location>
        <begin position="20"/>
        <end position="134"/>
    </location>
</feature>
<name>A0A2T6AFK3_9FLAO</name>
<dbReference type="InterPro" id="IPR018637">
    <property type="entry name" value="DUF2059"/>
</dbReference>
<proteinExistence type="predicted"/>
<dbReference type="AlphaFoldDB" id="A0A2T6AFK3"/>
<keyword evidence="4" id="KW-1185">Reference proteome</keyword>
<feature type="signal peptide" evidence="1">
    <location>
        <begin position="1"/>
        <end position="19"/>
    </location>
</feature>
<evidence type="ECO:0000259" key="2">
    <source>
        <dbReference type="Pfam" id="PF09832"/>
    </source>
</evidence>
<accession>A0A2T6AFK3</accession>
<organism evidence="3 4">
    <name type="scientific">Christiangramia gaetbulicola</name>
    <dbReference type="NCBI Taxonomy" id="703340"/>
    <lineage>
        <taxon>Bacteria</taxon>
        <taxon>Pseudomonadati</taxon>
        <taxon>Bacteroidota</taxon>
        <taxon>Flavobacteriia</taxon>
        <taxon>Flavobacteriales</taxon>
        <taxon>Flavobacteriaceae</taxon>
        <taxon>Christiangramia</taxon>
    </lineage>
</organism>
<gene>
    <name evidence="3" type="ORF">C8P64_2996</name>
</gene>
<feature type="domain" description="DUF2059" evidence="2">
    <location>
        <begin position="71"/>
        <end position="127"/>
    </location>
</feature>
<dbReference type="Pfam" id="PF09832">
    <property type="entry name" value="DUF2059"/>
    <property type="match status" value="1"/>
</dbReference>
<reference evidence="3 4" key="1">
    <citation type="submission" date="2018-04" db="EMBL/GenBank/DDBJ databases">
        <title>Genomic Encyclopedia of Archaeal and Bacterial Type Strains, Phase II (KMG-II): from individual species to whole genera.</title>
        <authorList>
            <person name="Goeker M."/>
        </authorList>
    </citation>
    <scope>NUCLEOTIDE SEQUENCE [LARGE SCALE GENOMIC DNA]</scope>
    <source>
        <strain evidence="3 4">DSM 23082</strain>
    </source>
</reference>
<sequence length="134" mass="15208">MKKLFFTIAVLSIGFTTFAQEFSPVEAKAIKLIELTTGQQFEIMTEPLVKMVPQHNQEAFKKELAQSTTKLYKKMASIYTESFTEEELDKILAFYDTPVGKKMVAVTPEITKKGMEIGQAWGMELQPLLAKYSE</sequence>
<keyword evidence="1" id="KW-0732">Signal</keyword>
<evidence type="ECO:0000256" key="1">
    <source>
        <dbReference type="SAM" id="SignalP"/>
    </source>
</evidence>
<evidence type="ECO:0000313" key="4">
    <source>
        <dbReference type="Proteomes" id="UP000244174"/>
    </source>
</evidence>
<evidence type="ECO:0000313" key="3">
    <source>
        <dbReference type="EMBL" id="PTX42566.1"/>
    </source>
</evidence>
<dbReference type="Proteomes" id="UP000244174">
    <property type="component" value="Unassembled WGS sequence"/>
</dbReference>